<keyword evidence="5 7" id="KW-1133">Transmembrane helix</keyword>
<feature type="domain" description="MgtC/SapB/SrpB/YhiD N-terminal" evidence="8">
    <location>
        <begin position="15"/>
        <end position="133"/>
    </location>
</feature>
<feature type="transmembrane region" description="Helical" evidence="7">
    <location>
        <begin position="90"/>
        <end position="107"/>
    </location>
</feature>
<sequence length="214" mass="23710">MEIDLQFDLESAFRLFLSFVIGTAIGMEREYRSKAAGLRTIIMICLGATIFTEISIAIGGASPDRIASTVVTGIGFLGAGVIFRDGLTVSGITTATTIWISAALGMAVGAGEYFIALSGSVIVIVVLTLFEKVKLQISRQHQARTYKIEFERTHALKELINVKLSSLQLRYLQERDMKKEDSTILVYEVFGTEARLEAFNAFLKEEARIKCYEY</sequence>
<evidence type="ECO:0000256" key="2">
    <source>
        <dbReference type="ARBA" id="ARBA00009298"/>
    </source>
</evidence>
<feature type="transmembrane region" description="Helical" evidence="7">
    <location>
        <begin position="113"/>
        <end position="130"/>
    </location>
</feature>
<evidence type="ECO:0000256" key="1">
    <source>
        <dbReference type="ARBA" id="ARBA00004651"/>
    </source>
</evidence>
<dbReference type="RefSeq" id="WP_112748889.1">
    <property type="nucleotide sequence ID" value="NZ_QMFY01000013.1"/>
</dbReference>
<feature type="transmembrane region" description="Helical" evidence="7">
    <location>
        <begin position="66"/>
        <end position="83"/>
    </location>
</feature>
<dbReference type="OrthoDB" id="9811198at2"/>
<proteinExistence type="inferred from homology"/>
<evidence type="ECO:0000259" key="8">
    <source>
        <dbReference type="Pfam" id="PF02308"/>
    </source>
</evidence>
<dbReference type="EMBL" id="QMFY01000013">
    <property type="protein sequence ID" value="RAV99076.1"/>
    <property type="molecule type" value="Genomic_DNA"/>
</dbReference>
<keyword evidence="6 7" id="KW-0472">Membrane</keyword>
<dbReference type="PANTHER" id="PTHR33778:SF1">
    <property type="entry name" value="MAGNESIUM TRANSPORTER YHID-RELATED"/>
    <property type="match status" value="1"/>
</dbReference>
<evidence type="ECO:0000256" key="6">
    <source>
        <dbReference type="ARBA" id="ARBA00023136"/>
    </source>
</evidence>
<evidence type="ECO:0000256" key="3">
    <source>
        <dbReference type="ARBA" id="ARBA00022475"/>
    </source>
</evidence>
<dbReference type="InterPro" id="IPR003416">
    <property type="entry name" value="MgtC/SapB/SrpB/YhiD_fam"/>
</dbReference>
<dbReference type="PRINTS" id="PR01837">
    <property type="entry name" value="MGTCSAPBPROT"/>
</dbReference>
<keyword evidence="3" id="KW-1003">Cell membrane</keyword>
<comment type="similarity">
    <text evidence="2">Belongs to the MgtC/SapB family.</text>
</comment>
<feature type="transmembrane region" description="Helical" evidence="7">
    <location>
        <begin position="12"/>
        <end position="28"/>
    </location>
</feature>
<protein>
    <submittedName>
        <fullName evidence="9">MgtC/SapB family protein</fullName>
    </submittedName>
</protein>
<accession>A0A364XXF0</accession>
<organism evidence="9 10">
    <name type="scientific">Pseudochryseolinea flava</name>
    <dbReference type="NCBI Taxonomy" id="2059302"/>
    <lineage>
        <taxon>Bacteria</taxon>
        <taxon>Pseudomonadati</taxon>
        <taxon>Bacteroidota</taxon>
        <taxon>Cytophagia</taxon>
        <taxon>Cytophagales</taxon>
        <taxon>Fulvivirgaceae</taxon>
        <taxon>Pseudochryseolinea</taxon>
    </lineage>
</organism>
<dbReference type="PANTHER" id="PTHR33778">
    <property type="entry name" value="PROTEIN MGTC"/>
    <property type="match status" value="1"/>
</dbReference>
<comment type="caution">
    <text evidence="9">The sequence shown here is derived from an EMBL/GenBank/DDBJ whole genome shotgun (WGS) entry which is preliminary data.</text>
</comment>
<dbReference type="InterPro" id="IPR049177">
    <property type="entry name" value="MgtC_SapB_SrpB_YhiD_N"/>
</dbReference>
<name>A0A364XXF0_9BACT</name>
<evidence type="ECO:0000313" key="10">
    <source>
        <dbReference type="Proteomes" id="UP000251889"/>
    </source>
</evidence>
<dbReference type="Pfam" id="PF02308">
    <property type="entry name" value="MgtC"/>
    <property type="match status" value="1"/>
</dbReference>
<evidence type="ECO:0000256" key="5">
    <source>
        <dbReference type="ARBA" id="ARBA00022989"/>
    </source>
</evidence>
<dbReference type="Proteomes" id="UP000251889">
    <property type="component" value="Unassembled WGS sequence"/>
</dbReference>
<feature type="transmembrane region" description="Helical" evidence="7">
    <location>
        <begin position="40"/>
        <end position="60"/>
    </location>
</feature>
<dbReference type="AlphaFoldDB" id="A0A364XXF0"/>
<evidence type="ECO:0000256" key="7">
    <source>
        <dbReference type="SAM" id="Phobius"/>
    </source>
</evidence>
<evidence type="ECO:0000256" key="4">
    <source>
        <dbReference type="ARBA" id="ARBA00022692"/>
    </source>
</evidence>
<keyword evidence="4 7" id="KW-0812">Transmembrane</keyword>
<keyword evidence="10" id="KW-1185">Reference proteome</keyword>
<gene>
    <name evidence="9" type="ORF">DQQ10_21005</name>
</gene>
<dbReference type="GO" id="GO:0005886">
    <property type="term" value="C:plasma membrane"/>
    <property type="evidence" value="ECO:0007669"/>
    <property type="project" value="UniProtKB-SubCell"/>
</dbReference>
<evidence type="ECO:0000313" key="9">
    <source>
        <dbReference type="EMBL" id="RAV99076.1"/>
    </source>
</evidence>
<reference evidence="9 10" key="1">
    <citation type="submission" date="2018-06" db="EMBL/GenBank/DDBJ databases">
        <title>Chryseolinea flavus sp. nov., a member of the phylum Bacteroidetes isolated from soil.</title>
        <authorList>
            <person name="Li Y."/>
            <person name="Wang J."/>
        </authorList>
    </citation>
    <scope>NUCLEOTIDE SEQUENCE [LARGE SCALE GENOMIC DNA]</scope>
    <source>
        <strain evidence="9 10">SDU1-6</strain>
    </source>
</reference>
<comment type="subcellular location">
    <subcellularLocation>
        <location evidence="1">Cell membrane</location>
        <topology evidence="1">Multi-pass membrane protein</topology>
    </subcellularLocation>
</comment>